<dbReference type="InterPro" id="IPR036249">
    <property type="entry name" value="Thioredoxin-like_sf"/>
</dbReference>
<evidence type="ECO:0008006" key="7">
    <source>
        <dbReference type="Google" id="ProtNLM"/>
    </source>
</evidence>
<dbReference type="Proteomes" id="UP000249590">
    <property type="component" value="Unassembled WGS sequence"/>
</dbReference>
<accession>A0A8B2NPG8</accession>
<dbReference type="EMBL" id="QHHQ01000002">
    <property type="protein sequence ID" value="RAI01785.1"/>
    <property type="molecule type" value="Genomic_DNA"/>
</dbReference>
<reference evidence="5 6" key="1">
    <citation type="submission" date="2018-05" db="EMBL/GenBank/DDBJ databases">
        <title>Acuticoccus sediminis sp. nov., isolated from deep-sea sediment of Indian Ocean.</title>
        <authorList>
            <person name="Liu X."/>
            <person name="Lai Q."/>
            <person name="Du Y."/>
            <person name="Sun F."/>
            <person name="Zhang X."/>
            <person name="Wang S."/>
            <person name="Shao Z."/>
        </authorList>
    </citation>
    <scope>NUCLEOTIDE SEQUENCE [LARGE SCALE GENOMIC DNA]</scope>
    <source>
        <strain evidence="5 6">PTG4-2</strain>
    </source>
</reference>
<keyword evidence="2" id="KW-0186">Copper</keyword>
<dbReference type="InterPro" id="IPR003782">
    <property type="entry name" value="SCO1/SenC"/>
</dbReference>
<evidence type="ECO:0000256" key="2">
    <source>
        <dbReference type="PIRSR" id="PIRSR603782-1"/>
    </source>
</evidence>
<organism evidence="5 6">
    <name type="scientific">Acuticoccus sediminis</name>
    <dbReference type="NCBI Taxonomy" id="2184697"/>
    <lineage>
        <taxon>Bacteria</taxon>
        <taxon>Pseudomonadati</taxon>
        <taxon>Pseudomonadota</taxon>
        <taxon>Alphaproteobacteria</taxon>
        <taxon>Hyphomicrobiales</taxon>
        <taxon>Amorphaceae</taxon>
        <taxon>Acuticoccus</taxon>
    </lineage>
</organism>
<feature type="binding site" evidence="2">
    <location>
        <position position="81"/>
    </location>
    <ligand>
        <name>Cu cation</name>
        <dbReference type="ChEBI" id="CHEBI:23378"/>
    </ligand>
</feature>
<name>A0A8B2NPG8_9HYPH</name>
<evidence type="ECO:0000256" key="3">
    <source>
        <dbReference type="PIRSR" id="PIRSR603782-2"/>
    </source>
</evidence>
<proteinExistence type="inferred from homology"/>
<dbReference type="RefSeq" id="WP_111344914.1">
    <property type="nucleotide sequence ID" value="NZ_QHHQ01000002.1"/>
</dbReference>
<keyword evidence="4" id="KW-0732">Signal</keyword>
<dbReference type="Gene3D" id="3.40.30.10">
    <property type="entry name" value="Glutaredoxin"/>
    <property type="match status" value="1"/>
</dbReference>
<keyword evidence="6" id="KW-1185">Reference proteome</keyword>
<evidence type="ECO:0000313" key="5">
    <source>
        <dbReference type="EMBL" id="RAI01785.1"/>
    </source>
</evidence>
<evidence type="ECO:0000256" key="1">
    <source>
        <dbReference type="ARBA" id="ARBA00010996"/>
    </source>
</evidence>
<feature type="signal peptide" evidence="4">
    <location>
        <begin position="1"/>
        <end position="24"/>
    </location>
</feature>
<sequence length="201" mass="21739">MNRMQSLAVAALVSMWAPLGPASAQHEHMHHATPMTEVVSGEEMLRLPDLPVRDKDGVEGGFRSRLPGDRPLILAFTYMSCTTICPGVHAVLMVVDDELGAGEAREATLVTVAIDPVGDTPERLAETARTFGAGPDWLWLTGGPRGTRPLLQALNFHPGPLEDHVETYLVGQPCTGRYTRLRGAVTPDDLVALVRAQPRCD</sequence>
<gene>
    <name evidence="5" type="ORF">DLJ53_10285</name>
</gene>
<protein>
    <recommendedName>
        <fullName evidence="7">Protein SCO1/2</fullName>
    </recommendedName>
</protein>
<dbReference type="CDD" id="cd02968">
    <property type="entry name" value="SCO"/>
    <property type="match status" value="1"/>
</dbReference>
<feature type="disulfide bond" description="Redox-active" evidence="3">
    <location>
        <begin position="81"/>
        <end position="85"/>
    </location>
</feature>
<comment type="caution">
    <text evidence="5">The sequence shown here is derived from an EMBL/GenBank/DDBJ whole genome shotgun (WGS) entry which is preliminary data.</text>
</comment>
<dbReference type="GO" id="GO:0046872">
    <property type="term" value="F:metal ion binding"/>
    <property type="evidence" value="ECO:0007669"/>
    <property type="project" value="UniProtKB-KW"/>
</dbReference>
<dbReference type="OrthoDB" id="5296507at2"/>
<comment type="similarity">
    <text evidence="1">Belongs to the SCO1/2 family.</text>
</comment>
<feature type="chain" id="PRO_5032981012" description="Protein SCO1/2" evidence="4">
    <location>
        <begin position="25"/>
        <end position="201"/>
    </location>
</feature>
<keyword evidence="2" id="KW-0479">Metal-binding</keyword>
<dbReference type="SUPFAM" id="SSF52833">
    <property type="entry name" value="Thioredoxin-like"/>
    <property type="match status" value="1"/>
</dbReference>
<dbReference type="AlphaFoldDB" id="A0A8B2NPG8"/>
<dbReference type="Pfam" id="PF02630">
    <property type="entry name" value="SCO1-SenC"/>
    <property type="match status" value="1"/>
</dbReference>
<evidence type="ECO:0000313" key="6">
    <source>
        <dbReference type="Proteomes" id="UP000249590"/>
    </source>
</evidence>
<keyword evidence="3" id="KW-1015">Disulfide bond</keyword>
<evidence type="ECO:0000256" key="4">
    <source>
        <dbReference type="SAM" id="SignalP"/>
    </source>
</evidence>
<feature type="binding site" evidence="2">
    <location>
        <position position="85"/>
    </location>
    <ligand>
        <name>Cu cation</name>
        <dbReference type="ChEBI" id="CHEBI:23378"/>
    </ligand>
</feature>